<dbReference type="InterPro" id="IPR011060">
    <property type="entry name" value="RibuloseP-bd_barrel"/>
</dbReference>
<dbReference type="GO" id="GO:0000162">
    <property type="term" value="P:L-tryptophan biosynthetic process"/>
    <property type="evidence" value="ECO:0007669"/>
    <property type="project" value="UniProtKB-UniRule"/>
</dbReference>
<keyword evidence="5 9" id="KW-0028">Amino-acid biosynthesis</keyword>
<comment type="catalytic activity">
    <reaction evidence="1 9">
        <text>N-(5-phospho-beta-D-ribosyl)anthranilate = 1-(2-carboxyphenylamino)-1-deoxy-D-ribulose 5-phosphate</text>
        <dbReference type="Rhea" id="RHEA:21540"/>
        <dbReference type="ChEBI" id="CHEBI:18277"/>
        <dbReference type="ChEBI" id="CHEBI:58613"/>
        <dbReference type="EC" id="5.3.1.24"/>
    </reaction>
</comment>
<evidence type="ECO:0000256" key="7">
    <source>
        <dbReference type="ARBA" id="ARBA00023141"/>
    </source>
</evidence>
<evidence type="ECO:0000256" key="3">
    <source>
        <dbReference type="ARBA" id="ARBA00012572"/>
    </source>
</evidence>
<evidence type="ECO:0000256" key="10">
    <source>
        <dbReference type="SAM" id="MobiDB-lite"/>
    </source>
</evidence>
<evidence type="ECO:0000256" key="5">
    <source>
        <dbReference type="ARBA" id="ARBA00022605"/>
    </source>
</evidence>
<evidence type="ECO:0000256" key="4">
    <source>
        <dbReference type="ARBA" id="ARBA00022272"/>
    </source>
</evidence>
<feature type="domain" description="N-(5'phosphoribosyl) anthranilate isomerase (PRAI)" evidence="11">
    <location>
        <begin position="55"/>
        <end position="138"/>
    </location>
</feature>
<name>A0A0H3ACH3_NITV4</name>
<dbReference type="InterPro" id="IPR001240">
    <property type="entry name" value="PRAI_dom"/>
</dbReference>
<protein>
    <recommendedName>
        <fullName evidence="4 9">N-(5'-phosphoribosyl)anthranilate isomerase</fullName>
        <shortName evidence="9">PRAI</shortName>
        <ecNumber evidence="3 9">5.3.1.24</ecNumber>
    </recommendedName>
</protein>
<dbReference type="CDD" id="cd00405">
    <property type="entry name" value="PRAI"/>
    <property type="match status" value="1"/>
</dbReference>
<gene>
    <name evidence="9" type="primary">trpF</name>
    <name evidence="12" type="ordered locus">Dvul_2468</name>
</gene>
<feature type="domain" description="N-(5'phosphoribosyl) anthranilate isomerase (PRAI)" evidence="11">
    <location>
        <begin position="189"/>
        <end position="278"/>
    </location>
</feature>
<dbReference type="Proteomes" id="UP000009173">
    <property type="component" value="Chromosome"/>
</dbReference>
<keyword evidence="7 9" id="KW-0057">Aromatic amino acid biosynthesis</keyword>
<evidence type="ECO:0000313" key="13">
    <source>
        <dbReference type="Proteomes" id="UP000009173"/>
    </source>
</evidence>
<dbReference type="Pfam" id="PF00697">
    <property type="entry name" value="PRAI"/>
    <property type="match status" value="2"/>
</dbReference>
<dbReference type="EC" id="5.3.1.24" evidence="3 9"/>
<evidence type="ECO:0000256" key="6">
    <source>
        <dbReference type="ARBA" id="ARBA00022822"/>
    </source>
</evidence>
<evidence type="ECO:0000313" key="12">
    <source>
        <dbReference type="EMBL" id="ABM29484.1"/>
    </source>
</evidence>
<keyword evidence="6 9" id="KW-0822">Tryptophan biosynthesis</keyword>
<sequence>MTALKDMPHLLPALPGGMAFPALSPDEPDEPGVSGESGASGEPGASTSRQTRLRVKVCGLTRQEDAASCARLGVHLGGFIFHASSPRNVDPACVADMDTGRMLRVGVFVRQSVDEVVRTMRVARLHMAQLHGGQDVAFCKELVEALADILPEVLSGMSPSSGGEHADSPHDMARGRLLRAVWPARHATTVSFEHELAALAPHVGHFVFDAGTSGGGHGATLPWDALEGLSCPRPWLLAGGLGPDNVERAVRACHPWGVDLNSGVESAPGIKDMQRIENALVALAACGDASGPEARIGDARS</sequence>
<dbReference type="AlphaFoldDB" id="A0A0H3ACH3"/>
<dbReference type="InterPro" id="IPR013785">
    <property type="entry name" value="Aldolase_TIM"/>
</dbReference>
<reference evidence="13" key="1">
    <citation type="journal article" date="2009" name="Environ. Microbiol.">
        <title>Contribution of mobile genetic elements to Desulfovibrio vulgaris genome plasticity.</title>
        <authorList>
            <person name="Walker C.B."/>
            <person name="Stolyar S."/>
            <person name="Chivian D."/>
            <person name="Pinel N."/>
            <person name="Gabster J.A."/>
            <person name="Dehal P.S."/>
            <person name="He Z."/>
            <person name="Yang Z.K."/>
            <person name="Yen H.C."/>
            <person name="Zhou J."/>
            <person name="Wall J.D."/>
            <person name="Hazen T.C."/>
            <person name="Arkin A.P."/>
            <person name="Stahl D.A."/>
        </authorList>
    </citation>
    <scope>NUCLEOTIDE SEQUENCE [LARGE SCALE GENOMIC DNA]</scope>
    <source>
        <strain evidence="13">DP4</strain>
    </source>
</reference>
<comment type="similarity">
    <text evidence="9">Belongs to the TrpF family.</text>
</comment>
<proteinExistence type="inferred from homology"/>
<dbReference type="InterPro" id="IPR044643">
    <property type="entry name" value="TrpF_fam"/>
</dbReference>
<feature type="compositionally biased region" description="Low complexity" evidence="10">
    <location>
        <begin position="31"/>
        <end position="48"/>
    </location>
</feature>
<dbReference type="GO" id="GO:0004640">
    <property type="term" value="F:phosphoribosylanthranilate isomerase activity"/>
    <property type="evidence" value="ECO:0007669"/>
    <property type="project" value="UniProtKB-UniRule"/>
</dbReference>
<accession>A0A0H3ACH3</accession>
<evidence type="ECO:0000256" key="2">
    <source>
        <dbReference type="ARBA" id="ARBA00004664"/>
    </source>
</evidence>
<dbReference type="HOGENOM" id="CLU_076364_2_0_7"/>
<dbReference type="KEGG" id="dvl:Dvul_2468"/>
<dbReference type="PANTHER" id="PTHR42894:SF1">
    <property type="entry name" value="N-(5'-PHOSPHORIBOSYL)ANTHRANILATE ISOMERASE"/>
    <property type="match status" value="1"/>
</dbReference>
<dbReference type="EMBL" id="CP000527">
    <property type="protein sequence ID" value="ABM29484.1"/>
    <property type="molecule type" value="Genomic_DNA"/>
</dbReference>
<feature type="region of interest" description="Disordered" evidence="10">
    <location>
        <begin position="18"/>
        <end position="50"/>
    </location>
</feature>
<dbReference type="SUPFAM" id="SSF51366">
    <property type="entry name" value="Ribulose-phoshate binding barrel"/>
    <property type="match status" value="1"/>
</dbReference>
<keyword evidence="8 9" id="KW-0413">Isomerase</keyword>
<dbReference type="Gene3D" id="3.20.20.70">
    <property type="entry name" value="Aldolase class I"/>
    <property type="match status" value="1"/>
</dbReference>
<evidence type="ECO:0000256" key="9">
    <source>
        <dbReference type="HAMAP-Rule" id="MF_00135"/>
    </source>
</evidence>
<comment type="pathway">
    <text evidence="2 9">Amino-acid biosynthesis; L-tryptophan biosynthesis; L-tryptophan from chorismate: step 3/5.</text>
</comment>
<evidence type="ECO:0000256" key="1">
    <source>
        <dbReference type="ARBA" id="ARBA00001164"/>
    </source>
</evidence>
<evidence type="ECO:0000259" key="11">
    <source>
        <dbReference type="Pfam" id="PF00697"/>
    </source>
</evidence>
<organism evidence="12 13">
    <name type="scientific">Nitratidesulfovibrio vulgaris (strain DP4)</name>
    <name type="common">Desulfovibrio vulgaris</name>
    <dbReference type="NCBI Taxonomy" id="391774"/>
    <lineage>
        <taxon>Bacteria</taxon>
        <taxon>Pseudomonadati</taxon>
        <taxon>Thermodesulfobacteriota</taxon>
        <taxon>Desulfovibrionia</taxon>
        <taxon>Desulfovibrionales</taxon>
        <taxon>Desulfovibrionaceae</taxon>
        <taxon>Nitratidesulfovibrio</taxon>
    </lineage>
</organism>
<evidence type="ECO:0000256" key="8">
    <source>
        <dbReference type="ARBA" id="ARBA00023235"/>
    </source>
</evidence>
<dbReference type="HAMAP" id="MF_00135">
    <property type="entry name" value="PRAI"/>
    <property type="match status" value="1"/>
</dbReference>
<dbReference type="UniPathway" id="UPA00035">
    <property type="reaction ID" value="UER00042"/>
</dbReference>
<dbReference type="PANTHER" id="PTHR42894">
    <property type="entry name" value="N-(5'-PHOSPHORIBOSYL)ANTHRANILATE ISOMERASE"/>
    <property type="match status" value="1"/>
</dbReference>